<dbReference type="Pfam" id="PF07732">
    <property type="entry name" value="Cu-oxidase_3"/>
    <property type="match status" value="1"/>
</dbReference>
<dbReference type="InterPro" id="IPR033138">
    <property type="entry name" value="Cu_oxidase_CS"/>
</dbReference>
<dbReference type="SUPFAM" id="SSF49503">
    <property type="entry name" value="Cupredoxins"/>
    <property type="match status" value="3"/>
</dbReference>
<evidence type="ECO:0000256" key="4">
    <source>
        <dbReference type="ARBA" id="ARBA00023008"/>
    </source>
</evidence>
<evidence type="ECO:0000313" key="10">
    <source>
        <dbReference type="Proteomes" id="UP001652625"/>
    </source>
</evidence>
<evidence type="ECO:0000313" key="11">
    <source>
        <dbReference type="RefSeq" id="XP_065655542.1"/>
    </source>
</evidence>
<evidence type="ECO:0000259" key="8">
    <source>
        <dbReference type="Pfam" id="PF07731"/>
    </source>
</evidence>
<name>A0ABM4C1W8_HYDVU</name>
<dbReference type="InterPro" id="IPR011707">
    <property type="entry name" value="Cu-oxidase-like_N"/>
</dbReference>
<dbReference type="InterPro" id="IPR008972">
    <property type="entry name" value="Cupredoxin"/>
</dbReference>
<evidence type="ECO:0000259" key="7">
    <source>
        <dbReference type="Pfam" id="PF00394"/>
    </source>
</evidence>
<keyword evidence="2" id="KW-0479">Metal-binding</keyword>
<dbReference type="InterPro" id="IPR002355">
    <property type="entry name" value="Cu_oxidase_Cu_BS"/>
</dbReference>
<dbReference type="InterPro" id="IPR045087">
    <property type="entry name" value="Cu-oxidase_fam"/>
</dbReference>
<comment type="similarity">
    <text evidence="1">Belongs to the multicopper oxidase family.</text>
</comment>
<dbReference type="PANTHER" id="PTHR11709">
    <property type="entry name" value="MULTI-COPPER OXIDASE"/>
    <property type="match status" value="1"/>
</dbReference>
<dbReference type="PANTHER" id="PTHR11709:SF394">
    <property type="entry name" value="FI03373P-RELATED"/>
    <property type="match status" value="1"/>
</dbReference>
<feature type="domain" description="Plastocyanin-like" evidence="8">
    <location>
        <begin position="462"/>
        <end position="608"/>
    </location>
</feature>
<keyword evidence="5" id="KW-1133">Transmembrane helix</keyword>
<accession>A0ABM4C1W8</accession>
<dbReference type="CDD" id="cd13858">
    <property type="entry name" value="CuRO_1_tcLCC2_insect_like"/>
    <property type="match status" value="1"/>
</dbReference>
<feature type="signal peptide" evidence="6">
    <location>
        <begin position="1"/>
        <end position="18"/>
    </location>
</feature>
<dbReference type="Pfam" id="PF00394">
    <property type="entry name" value="Cu-oxidase"/>
    <property type="match status" value="1"/>
</dbReference>
<dbReference type="Pfam" id="PF07731">
    <property type="entry name" value="Cu-oxidase_2"/>
    <property type="match status" value="1"/>
</dbReference>
<feature type="transmembrane region" description="Helical" evidence="5">
    <location>
        <begin position="654"/>
        <end position="676"/>
    </location>
</feature>
<keyword evidence="5" id="KW-0472">Membrane</keyword>
<dbReference type="RefSeq" id="XP_065655543.1">
    <property type="nucleotide sequence ID" value="XM_065799471.1"/>
</dbReference>
<dbReference type="InterPro" id="IPR001117">
    <property type="entry name" value="Cu-oxidase_2nd"/>
</dbReference>
<organism evidence="10 12">
    <name type="scientific">Hydra vulgaris</name>
    <name type="common">Hydra</name>
    <name type="synonym">Hydra attenuata</name>
    <dbReference type="NCBI Taxonomy" id="6087"/>
    <lineage>
        <taxon>Eukaryota</taxon>
        <taxon>Metazoa</taxon>
        <taxon>Cnidaria</taxon>
        <taxon>Hydrozoa</taxon>
        <taxon>Hydroidolina</taxon>
        <taxon>Anthoathecata</taxon>
        <taxon>Aplanulata</taxon>
        <taxon>Hydridae</taxon>
        <taxon>Hydra</taxon>
    </lineage>
</organism>
<keyword evidence="3" id="KW-0560">Oxidoreductase</keyword>
<dbReference type="Gene3D" id="2.60.40.420">
    <property type="entry name" value="Cupredoxins - blue copper proteins"/>
    <property type="match status" value="3"/>
</dbReference>
<evidence type="ECO:0000256" key="6">
    <source>
        <dbReference type="SAM" id="SignalP"/>
    </source>
</evidence>
<dbReference type="CDD" id="cd13905">
    <property type="entry name" value="CuRO_3_tcLLC2_insect_like"/>
    <property type="match status" value="1"/>
</dbReference>
<dbReference type="PROSITE" id="PS00080">
    <property type="entry name" value="MULTICOPPER_OXIDASE2"/>
    <property type="match status" value="1"/>
</dbReference>
<dbReference type="CDD" id="cd13884">
    <property type="entry name" value="CuRO_2_tcLCC_insect_like"/>
    <property type="match status" value="1"/>
</dbReference>
<protein>
    <submittedName>
        <fullName evidence="11 12">Uncharacterized protein LOC100210525 isoform X2</fullName>
    </submittedName>
</protein>
<keyword evidence="4" id="KW-0186">Copper</keyword>
<feature type="domain" description="Plastocyanin-like" evidence="9">
    <location>
        <begin position="77"/>
        <end position="184"/>
    </location>
</feature>
<dbReference type="InterPro" id="IPR011706">
    <property type="entry name" value="Cu-oxidase_C"/>
</dbReference>
<feature type="chain" id="PRO_5045025893" evidence="6">
    <location>
        <begin position="19"/>
        <end position="701"/>
    </location>
</feature>
<evidence type="ECO:0000256" key="1">
    <source>
        <dbReference type="ARBA" id="ARBA00010609"/>
    </source>
</evidence>
<keyword evidence="5" id="KW-0812">Transmembrane</keyword>
<sequence length="701" mass="80761">MNVVTSFILIYLIINVECYEECSYLKTECKYWLTVEEKLTMTWKKTRVRAVNQMLYKYDESPENYTIKIPIDEVITADGFERVVLAVNNTVPGPPIIVYEGQLLIIQVTNNLLSESITIHWHGLHQVGTPFMDGVAYITQCPIAAGQTFTYRFYAKPKGTFWYHSHIGGQRVDGLFGAVVIKEKISRDTEDMIMFVGDWFHALGSQLHTMMISGYFKSQPNFKQQKTLDGVYYAPAIFQSALIEGKGQYYNPSSEKWNETPLKEYFVKSGLKYRFRVICHGVIYPFRISVDNHTLTVISSDGYDLKPREFESLIINPGERYDFLLTANQIIDSYWIRADSLEVGNPNHYVRAILRYTNSTELPKTNRSLCTVEKQCVVLNCPYKYYPQNENTVCVKIDELENLIDESPPKFEKDSIEEFMNFVQDTNQMNVNGRHFVHPGFNSLELSEEIDEFIDCKKKNCSGFEICYCYNELTIPYDKTIQMVWSNHPFGSTRHHPIHLHGHSFYVLKMDYGVYNETNGIKISNNLNINCTGETFCVQPTWRNSSWKNGNVPGLNLKNPPIKDTLIVPAGAYAVIRFRSNNPGKWFLHCHVEFHAMQGMAMVVNEAQDKQAPLPDGFPVCKNFMDNFMDSRDKLSVKNVLMDKKEPRILSNTVIGLGVLSCVFFVLLIALICFIFRVRRKSVVKPTEVNEMKKMTEEVKI</sequence>
<gene>
    <name evidence="11 12" type="primary">LOC100210525</name>
</gene>
<keyword evidence="6" id="KW-0732">Signal</keyword>
<dbReference type="PROSITE" id="PS00079">
    <property type="entry name" value="MULTICOPPER_OXIDASE1"/>
    <property type="match status" value="2"/>
</dbReference>
<evidence type="ECO:0000256" key="5">
    <source>
        <dbReference type="SAM" id="Phobius"/>
    </source>
</evidence>
<proteinExistence type="inferred from homology"/>
<evidence type="ECO:0000256" key="2">
    <source>
        <dbReference type="ARBA" id="ARBA00022723"/>
    </source>
</evidence>
<reference evidence="11 12" key="1">
    <citation type="submission" date="2025-05" db="UniProtKB">
        <authorList>
            <consortium name="RefSeq"/>
        </authorList>
    </citation>
    <scope>IDENTIFICATION</scope>
</reference>
<evidence type="ECO:0000259" key="9">
    <source>
        <dbReference type="Pfam" id="PF07732"/>
    </source>
</evidence>
<dbReference type="Proteomes" id="UP001652625">
    <property type="component" value="Chromosome 06"/>
</dbReference>
<dbReference type="GeneID" id="100210525"/>
<evidence type="ECO:0000313" key="12">
    <source>
        <dbReference type="RefSeq" id="XP_065655543.1"/>
    </source>
</evidence>
<feature type="domain" description="Plastocyanin-like" evidence="7">
    <location>
        <begin position="192"/>
        <end position="358"/>
    </location>
</feature>
<dbReference type="RefSeq" id="XP_065655542.1">
    <property type="nucleotide sequence ID" value="XM_065799470.1"/>
</dbReference>
<evidence type="ECO:0000256" key="3">
    <source>
        <dbReference type="ARBA" id="ARBA00023002"/>
    </source>
</evidence>
<keyword evidence="10" id="KW-1185">Reference proteome</keyword>